<accession>A0A8J8T7Q1</accession>
<gene>
    <name evidence="11" type="ORF">FGO68_gene7174</name>
</gene>
<dbReference type="GO" id="GO:0007165">
    <property type="term" value="P:signal transduction"/>
    <property type="evidence" value="ECO:0007669"/>
    <property type="project" value="InterPro"/>
</dbReference>
<dbReference type="InterPro" id="IPR023088">
    <property type="entry name" value="PDEase"/>
</dbReference>
<keyword evidence="4" id="KW-0378">Hydrolase</keyword>
<feature type="transmembrane region" description="Helical" evidence="9">
    <location>
        <begin position="259"/>
        <end position="283"/>
    </location>
</feature>
<dbReference type="EMBL" id="RRYP01001730">
    <property type="protein sequence ID" value="TNV85562.1"/>
    <property type="molecule type" value="Genomic_DNA"/>
</dbReference>
<dbReference type="InterPro" id="IPR036971">
    <property type="entry name" value="PDEase_catalytic_dom_sf"/>
</dbReference>
<feature type="active site" description="Proton donor" evidence="7">
    <location>
        <position position="670"/>
    </location>
</feature>
<feature type="binding site" evidence="8">
    <location>
        <position position="711"/>
    </location>
    <ligand>
        <name>Zn(2+)</name>
        <dbReference type="ChEBI" id="CHEBI:29105"/>
        <label>1</label>
    </ligand>
</feature>
<evidence type="ECO:0000256" key="7">
    <source>
        <dbReference type="PIRSR" id="PIRSR623088-1"/>
    </source>
</evidence>
<comment type="caution">
    <text evidence="11">The sequence shown here is derived from an EMBL/GenBank/DDBJ whole genome shotgun (WGS) entry which is preliminary data.</text>
</comment>
<evidence type="ECO:0000256" key="2">
    <source>
        <dbReference type="ARBA" id="ARBA00022692"/>
    </source>
</evidence>
<protein>
    <recommendedName>
        <fullName evidence="10">PDEase domain-containing protein</fullName>
    </recommendedName>
</protein>
<feature type="binding site" evidence="8">
    <location>
        <position position="823"/>
    </location>
    <ligand>
        <name>Zn(2+)</name>
        <dbReference type="ChEBI" id="CHEBI:29105"/>
        <label>1</label>
    </ligand>
</feature>
<evidence type="ECO:0000256" key="8">
    <source>
        <dbReference type="PIRSR" id="PIRSR623088-3"/>
    </source>
</evidence>
<dbReference type="InterPro" id="IPR002073">
    <property type="entry name" value="PDEase_catalytic_dom"/>
</dbReference>
<evidence type="ECO:0000259" key="10">
    <source>
        <dbReference type="PROSITE" id="PS51845"/>
    </source>
</evidence>
<dbReference type="OrthoDB" id="342865at2759"/>
<dbReference type="PROSITE" id="PS51845">
    <property type="entry name" value="PDEASE_I_2"/>
    <property type="match status" value="1"/>
</dbReference>
<dbReference type="SUPFAM" id="SSF109604">
    <property type="entry name" value="HD-domain/PDEase-like"/>
    <property type="match status" value="1"/>
</dbReference>
<keyword evidence="3 8" id="KW-0479">Metal-binding</keyword>
<dbReference type="Gene3D" id="1.20.120.350">
    <property type="entry name" value="Voltage-gated potassium channels. Chain C"/>
    <property type="match status" value="1"/>
</dbReference>
<feature type="transmembrane region" description="Helical" evidence="9">
    <location>
        <begin position="397"/>
        <end position="415"/>
    </location>
</feature>
<proteinExistence type="predicted"/>
<comment type="subcellular location">
    <subcellularLocation>
        <location evidence="1">Membrane</location>
        <topology evidence="1">Multi-pass membrane protein</topology>
    </subcellularLocation>
</comment>
<dbReference type="GO" id="GO:0004114">
    <property type="term" value="F:3',5'-cyclic-nucleotide phosphodiesterase activity"/>
    <property type="evidence" value="ECO:0007669"/>
    <property type="project" value="InterPro"/>
</dbReference>
<feature type="transmembrane region" description="Helical" evidence="9">
    <location>
        <begin position="222"/>
        <end position="247"/>
    </location>
</feature>
<evidence type="ECO:0000256" key="9">
    <source>
        <dbReference type="SAM" id="Phobius"/>
    </source>
</evidence>
<feature type="domain" description="PDEase" evidence="10">
    <location>
        <begin position="580"/>
        <end position="920"/>
    </location>
</feature>
<dbReference type="SUPFAM" id="SSF81324">
    <property type="entry name" value="Voltage-gated potassium channels"/>
    <property type="match status" value="1"/>
</dbReference>
<organism evidence="11 12">
    <name type="scientific">Halteria grandinella</name>
    <dbReference type="NCBI Taxonomy" id="5974"/>
    <lineage>
        <taxon>Eukaryota</taxon>
        <taxon>Sar</taxon>
        <taxon>Alveolata</taxon>
        <taxon>Ciliophora</taxon>
        <taxon>Intramacronucleata</taxon>
        <taxon>Spirotrichea</taxon>
        <taxon>Stichotrichia</taxon>
        <taxon>Sporadotrichida</taxon>
        <taxon>Halteriidae</taxon>
        <taxon>Halteria</taxon>
    </lineage>
</organism>
<keyword evidence="5 9" id="KW-1133">Transmembrane helix</keyword>
<reference evidence="11" key="1">
    <citation type="submission" date="2019-06" db="EMBL/GenBank/DDBJ databases">
        <authorList>
            <person name="Zheng W."/>
        </authorList>
    </citation>
    <scope>NUCLEOTIDE SEQUENCE</scope>
    <source>
        <strain evidence="11">QDHG01</strain>
    </source>
</reference>
<evidence type="ECO:0000256" key="5">
    <source>
        <dbReference type="ARBA" id="ARBA00022989"/>
    </source>
</evidence>
<feature type="transmembrane region" description="Helical" evidence="9">
    <location>
        <begin position="371"/>
        <end position="391"/>
    </location>
</feature>
<evidence type="ECO:0000256" key="6">
    <source>
        <dbReference type="ARBA" id="ARBA00023136"/>
    </source>
</evidence>
<dbReference type="InterPro" id="IPR027359">
    <property type="entry name" value="Volt_channel_dom_sf"/>
</dbReference>
<dbReference type="GO" id="GO:0046872">
    <property type="term" value="F:metal ion binding"/>
    <property type="evidence" value="ECO:0007669"/>
    <property type="project" value="UniProtKB-KW"/>
</dbReference>
<name>A0A8J8T7Q1_HALGN</name>
<dbReference type="Pfam" id="PF00233">
    <property type="entry name" value="PDEase_I"/>
    <property type="match status" value="1"/>
</dbReference>
<dbReference type="AlphaFoldDB" id="A0A8J8T7Q1"/>
<sequence>MWAYKFIKKDTRLQVPSFQTFLKQNHDILKLWCEEVQEPPEERIIFPLRIIRFGTYFFLLFLLVAALINPQDIYYTEECYKRTVCYTECSKSYFPEISCTESPITFKYNGNRYNNFFTYKRPDVKQGQGGLEKYEMCKGYIGSNTGYPFIKHLGRQAHVHTCFSYCINGDDDYVIGETRPNCVDLPTDERDQIICLYPEERCETTTAPSELGPYDASLSPEIAVYAMLICTPIQFIFEFLCVMLARMKVFNHESTWEPLRLLLFQIAVTSIFTYIIAQSVYFIEVIATSGRPALYFLTLLLSIVLDQIKSVLFLYVIYLVIVRRFMHLSINESEYVKPEILAIPKQENALPRLQVFCLKTLESTTFEMMSMALISIYTIFVLFQLTVADIFGVPDSLLAEIDNVFLSLFFTEIILKTFASNLMFLFDIFNAFDAAVVIISEVLNIMGIVAKGLGVLRLLRVVVITIRKITGNQSKLRHQSKMNNPVESVIKILRAIVESKELGNSVKKEAKWAIEIIESNKLYELNFDMAAEEKSMGVEAKAWLNITTEAANDTTQWFERDLDDFLKEIHRDDEEPDPNKLEEEEERIKQIIQVQPRIWNNIIKIMDDFDKWDFDIFKYQEALQDAAILHFGFKLFTMYGLLEKFSIADNNFTNLLTQIKNSFYENNSYHNVLKAIDITRNYHYFVKHGELMKHLSDLNVMACFLSCLMADLGHPGVNNSYLIATKHPKAIRYNDKSVLENHHCAMAFKLLLDPQNDIFELLSEAQYWNIRQIIIKMILATDLSNHFELVMAFRGRVSTKKFPEENRAEDKQMIMNIVLYASDHAAPCKGSIAYFRWMANEMEEYYQQGDIEKKLGYTVTNFYDRTTCNPFIFQRGYISVIVEPLYLTILEFLPAVCRTDCQTKGLEENKALLDQKIEETKNLMNVSMSTHELNLVD</sequence>
<feature type="transmembrane region" description="Helical" evidence="9">
    <location>
        <begin position="422"/>
        <end position="439"/>
    </location>
</feature>
<keyword evidence="2 9" id="KW-0812">Transmembrane</keyword>
<dbReference type="PRINTS" id="PR00387">
    <property type="entry name" value="PDIESTERASE1"/>
</dbReference>
<evidence type="ECO:0000256" key="4">
    <source>
        <dbReference type="ARBA" id="ARBA00022801"/>
    </source>
</evidence>
<dbReference type="PANTHER" id="PTHR11347">
    <property type="entry name" value="CYCLIC NUCLEOTIDE PHOSPHODIESTERASE"/>
    <property type="match status" value="1"/>
</dbReference>
<feature type="transmembrane region" description="Helical" evidence="9">
    <location>
        <begin position="50"/>
        <end position="68"/>
    </location>
</feature>
<evidence type="ECO:0000256" key="3">
    <source>
        <dbReference type="ARBA" id="ARBA00022723"/>
    </source>
</evidence>
<evidence type="ECO:0000313" key="11">
    <source>
        <dbReference type="EMBL" id="TNV85562.1"/>
    </source>
</evidence>
<dbReference type="Gene3D" id="1.10.1300.10">
    <property type="entry name" value="3'5'-cyclic nucleotide phosphodiesterase, catalytic domain"/>
    <property type="match status" value="1"/>
</dbReference>
<keyword evidence="6 9" id="KW-0472">Membrane</keyword>
<feature type="binding site" evidence="8">
    <location>
        <position position="711"/>
    </location>
    <ligand>
        <name>Zn(2+)</name>
        <dbReference type="ChEBI" id="CHEBI:29105"/>
        <label>2</label>
    </ligand>
</feature>
<evidence type="ECO:0000256" key="1">
    <source>
        <dbReference type="ARBA" id="ARBA00004141"/>
    </source>
</evidence>
<keyword evidence="12" id="KW-1185">Reference proteome</keyword>
<evidence type="ECO:0000313" key="12">
    <source>
        <dbReference type="Proteomes" id="UP000785679"/>
    </source>
</evidence>
<dbReference type="Proteomes" id="UP000785679">
    <property type="component" value="Unassembled WGS sequence"/>
</dbReference>
<dbReference type="GO" id="GO:0016020">
    <property type="term" value="C:membrane"/>
    <property type="evidence" value="ECO:0007669"/>
    <property type="project" value="UniProtKB-SubCell"/>
</dbReference>
<feature type="transmembrane region" description="Helical" evidence="9">
    <location>
        <begin position="295"/>
        <end position="321"/>
    </location>
</feature>